<feature type="domain" description="CARDB" evidence="6">
    <location>
        <begin position="425"/>
        <end position="510"/>
    </location>
</feature>
<dbReference type="Pfam" id="PF07705">
    <property type="entry name" value="CARDB"/>
    <property type="match status" value="1"/>
</dbReference>
<feature type="compositionally biased region" description="Acidic residues" evidence="5">
    <location>
        <begin position="200"/>
        <end position="214"/>
    </location>
</feature>
<organism evidence="7 8">
    <name type="scientific">Candidatus Methanoperedens nitratireducens</name>
    <dbReference type="NCBI Taxonomy" id="1392998"/>
    <lineage>
        <taxon>Archaea</taxon>
        <taxon>Methanobacteriati</taxon>
        <taxon>Methanobacteriota</taxon>
        <taxon>Stenosarchaea group</taxon>
        <taxon>Methanomicrobia</taxon>
        <taxon>Methanosarcinales</taxon>
        <taxon>ANME-2 cluster</taxon>
        <taxon>Candidatus Methanoperedentaceae</taxon>
        <taxon>Candidatus Methanoperedens</taxon>
    </lineage>
</organism>
<dbReference type="GO" id="GO:0005509">
    <property type="term" value="F:calcium ion binding"/>
    <property type="evidence" value="ECO:0007669"/>
    <property type="project" value="InterPro"/>
</dbReference>
<dbReference type="CDD" id="cd20742">
    <property type="entry name" value="FIX_vWA-like"/>
    <property type="match status" value="1"/>
</dbReference>
<keyword evidence="4" id="KW-0106">Calcium</keyword>
<keyword evidence="2" id="KW-0964">Secreted</keyword>
<dbReference type="InterPro" id="IPR053180">
    <property type="entry name" value="Ca-binding_acidic-repeat"/>
</dbReference>
<dbReference type="InterPro" id="IPR011635">
    <property type="entry name" value="CARDB"/>
</dbReference>
<comment type="subcellular location">
    <subcellularLocation>
        <location evidence="1">Secreted</location>
    </subcellularLocation>
</comment>
<evidence type="ECO:0000259" key="6">
    <source>
        <dbReference type="Pfam" id="PF07705"/>
    </source>
</evidence>
<feature type="region of interest" description="Disordered" evidence="5">
    <location>
        <begin position="248"/>
        <end position="287"/>
    </location>
</feature>
<evidence type="ECO:0000256" key="5">
    <source>
        <dbReference type="SAM" id="MobiDB-lite"/>
    </source>
</evidence>
<dbReference type="Proteomes" id="UP000027153">
    <property type="component" value="Unassembled WGS sequence"/>
</dbReference>
<evidence type="ECO:0000256" key="3">
    <source>
        <dbReference type="ARBA" id="ARBA00022729"/>
    </source>
</evidence>
<evidence type="ECO:0000256" key="4">
    <source>
        <dbReference type="ARBA" id="ARBA00022837"/>
    </source>
</evidence>
<dbReference type="PATRIC" id="fig|1392998.3.peg.3165"/>
<sequence length="937" mass="102450">MDGWYDITAVAVDMAMNTGHDKVQVEVDNTPPALYVSELNLYPTINNPEYTLLVNTEASAVVTVNNEPVALDSGSVIYKTNVSLGANNFVVTAVDRAGNPSVWNKIILVDEDSLPDWYEVNVTGTDPLDADSDSIKTSLNEAANGIPDDQEDFDNDGLTNLQEFRLGTDPFSNDTDNDGLTDEFEVFRTGTYPTSKDSDGDGISDADSDPDNDDLTNLQEQEMGTDPLIADTDGDGLNDGYEINVLHTNPLSKDTDNDGLTDDSEIRLGTDPLNPDSNGNGIPDGNESYTQTFKNETAGVEATINGIGDVGKDIVLAKDNSSVLMSSLPGMVNTVSITSSSKVNSANLKIYYNESNLGGIPESELKLFYYNETSNSIELVTDQGVNTTENYVWGNTDHLSIFGIATPREWFNNWYVDWKKPEQVFKIGDRMRIKANVRNVGAGSASNVQVEFRESTQGGTLIGTTTIPSIAAGSSALTSIEWTVRSGVNRICVNVDPANLIAEVSEGNNNACGDFSRLLDSDGDGLTDDEETRGMRVIFPYAPIKSYPMNMHSDNDGLTDGQEMGEVVYDPGNKLLYDSLATVYGWDKSLYDGYHYEYRAHPMMTDTDNDGLNDKEELELGLDTFVYSPYNLVEAGYGFTCGDFCFSDPRHGNLAYLGGWLVSGYLVFGDIRDLPSTALRGDAFDFTTTLVGLLLPVIGDTGLTVSKFVTFARKFPDKILDVAKLIIKTFPSESVRISALDEIYEGAASALKGKGVSAARIDELVDKGINLLRHNKAIDLVKSWWGRRAIKGADDVAEILGDEIIRTRYPASQGYVVKYRVKLLDNIGNTKAELDTIVLNNEGKLIAFGQTKSTTTQTAFQNAGEQIANNIRTISLRDFTRVKAGDGSEIDISKVHIDYIQETFKIGPADSTYAYEYKLAETSTELKEIYNTFLAIK</sequence>
<dbReference type="AlphaFoldDB" id="A0A062V4V6"/>
<name>A0A062V4V6_9EURY</name>
<dbReference type="SUPFAM" id="SSF103647">
    <property type="entry name" value="TSP type-3 repeat"/>
    <property type="match status" value="1"/>
</dbReference>
<keyword evidence="8" id="KW-1185">Reference proteome</keyword>
<gene>
    <name evidence="7" type="ORF">ANME2D_02864</name>
</gene>
<dbReference type="PANTHER" id="PTHR37467">
    <property type="entry name" value="EXPORTED CALCIUM-BINDING GLYCOPROTEIN-RELATED"/>
    <property type="match status" value="1"/>
</dbReference>
<reference evidence="7 8" key="1">
    <citation type="journal article" date="2013" name="Nature">
        <title>Anaerobic oxidation of methane coupled to nitrate reduction in a novel archaeal lineage.</title>
        <authorList>
            <person name="Haroon M.F."/>
            <person name="Hu S."/>
            <person name="Shi Y."/>
            <person name="Imelfort M."/>
            <person name="Keller J."/>
            <person name="Hugenholtz P."/>
            <person name="Yuan Z."/>
            <person name="Tyson G.W."/>
        </authorList>
    </citation>
    <scope>NUCLEOTIDE SEQUENCE [LARGE SCALE GENOMIC DNA]</scope>
    <source>
        <strain evidence="7 8">ANME-2d</strain>
    </source>
</reference>
<keyword evidence="3" id="KW-0732">Signal</keyword>
<evidence type="ECO:0000313" key="7">
    <source>
        <dbReference type="EMBL" id="KCZ70839.1"/>
    </source>
</evidence>
<dbReference type="EMBL" id="JMIY01000007">
    <property type="protein sequence ID" value="KCZ70839.1"/>
    <property type="molecule type" value="Genomic_DNA"/>
</dbReference>
<dbReference type="PANTHER" id="PTHR37467:SF1">
    <property type="entry name" value="EXPORTED CALCIUM-BINDING GLYCOPROTEIN"/>
    <property type="match status" value="1"/>
</dbReference>
<dbReference type="RefSeq" id="WP_048092779.1">
    <property type="nucleotide sequence ID" value="NZ_JMIY01000007.1"/>
</dbReference>
<dbReference type="Gene3D" id="2.60.40.10">
    <property type="entry name" value="Immunoglobulins"/>
    <property type="match status" value="2"/>
</dbReference>
<dbReference type="OrthoDB" id="104719at2157"/>
<protein>
    <submittedName>
        <fullName evidence="7">CARDB domain-containing protein</fullName>
    </submittedName>
</protein>
<proteinExistence type="predicted"/>
<evidence type="ECO:0000256" key="1">
    <source>
        <dbReference type="ARBA" id="ARBA00004613"/>
    </source>
</evidence>
<dbReference type="InterPro" id="IPR028974">
    <property type="entry name" value="TSP_type-3_rpt"/>
</dbReference>
<dbReference type="Gene3D" id="4.10.1080.10">
    <property type="entry name" value="TSP type-3 repeat"/>
    <property type="match status" value="1"/>
</dbReference>
<accession>A0A062V4V6</accession>
<evidence type="ECO:0000256" key="2">
    <source>
        <dbReference type="ARBA" id="ARBA00022525"/>
    </source>
</evidence>
<feature type="region of interest" description="Disordered" evidence="5">
    <location>
        <begin position="190"/>
        <end position="233"/>
    </location>
</feature>
<comment type="caution">
    <text evidence="7">The sequence shown here is derived from an EMBL/GenBank/DDBJ whole genome shotgun (WGS) entry which is preliminary data.</text>
</comment>
<evidence type="ECO:0000313" key="8">
    <source>
        <dbReference type="Proteomes" id="UP000027153"/>
    </source>
</evidence>
<dbReference type="InterPro" id="IPR059100">
    <property type="entry name" value="TSP3_bac"/>
</dbReference>
<dbReference type="InterPro" id="IPR013783">
    <property type="entry name" value="Ig-like_fold"/>
</dbReference>
<dbReference type="Pfam" id="PF18884">
    <property type="entry name" value="TSP3_bac"/>
    <property type="match status" value="7"/>
</dbReference>